<comment type="caution">
    <text evidence="1">The sequence shown here is derived from an EMBL/GenBank/DDBJ whole genome shotgun (WGS) entry which is preliminary data.</text>
</comment>
<name>A0AB36LYN3_ACINO</name>
<sequence>MGGFNGYVYTSKLIDWINPLGLNKRLELGVHYVKVKDAADIALVSGQMRNVDIIEKSLKILELTSNYSNYEVLNFLSCYQNLEIYINSFLDLMSEKLFNVSDKKEILNIFNELNESNWKEIDSYNYKQDKYYIFLRLKVFLLTVDYETDLKEDHEWLNFFKRKFIEYLDEN</sequence>
<proteinExistence type="predicted"/>
<dbReference type="Proteomes" id="UP000194767">
    <property type="component" value="Unassembled WGS sequence"/>
</dbReference>
<reference evidence="1 2" key="1">
    <citation type="submission" date="2017-05" db="EMBL/GenBank/DDBJ databases">
        <authorList>
            <person name="Kreiswirth B."/>
            <person name="Manca C."/>
            <person name="Chen L."/>
            <person name="Evans S."/>
            <person name="Fowler V."/>
            <person name="Patel R."/>
            <person name="Chambers H."/>
            <person name="Bonomo R."/>
            <person name="Paul V."/>
            <person name="Sankar J."/>
            <person name="Gaind R."/>
            <person name="Ray P."/>
            <person name="Gautam V."/>
            <person name="Biswal M."/>
            <person name="Datta S."/>
            <person name="Walia K."/>
            <person name="Adams M."/>
            <person name="Nelson K."/>
            <person name="Sutton G."/>
            <person name="Fouts D."/>
            <person name="Hujer K."/>
            <person name="Hujer A."/>
        </authorList>
    </citation>
    <scope>NUCLEOTIDE SEQUENCE [LARGE SCALE GENOMIC DNA]</scope>
    <source>
        <strain evidence="1 2">PR324</strain>
    </source>
</reference>
<organism evidence="1 2">
    <name type="scientific">Acinetobacter nosocomialis</name>
    <dbReference type="NCBI Taxonomy" id="106654"/>
    <lineage>
        <taxon>Bacteria</taxon>
        <taxon>Pseudomonadati</taxon>
        <taxon>Pseudomonadota</taxon>
        <taxon>Gammaproteobacteria</taxon>
        <taxon>Moraxellales</taxon>
        <taxon>Moraxellaceae</taxon>
        <taxon>Acinetobacter</taxon>
        <taxon>Acinetobacter calcoaceticus/baumannii complex</taxon>
    </lineage>
</organism>
<evidence type="ECO:0000313" key="1">
    <source>
        <dbReference type="EMBL" id="OTL94511.1"/>
    </source>
</evidence>
<evidence type="ECO:0000313" key="2">
    <source>
        <dbReference type="Proteomes" id="UP000194767"/>
    </source>
</evidence>
<accession>A0AB36LYN3</accession>
<protein>
    <submittedName>
        <fullName evidence="1">Uncharacterized protein</fullName>
    </submittedName>
</protein>
<gene>
    <name evidence="1" type="ORF">B9X58_16380</name>
</gene>
<dbReference type="AlphaFoldDB" id="A0AB36LYN3"/>
<dbReference type="EMBL" id="NGDO01000074">
    <property type="protein sequence ID" value="OTL94511.1"/>
    <property type="molecule type" value="Genomic_DNA"/>
</dbReference>